<reference evidence="3 4" key="1">
    <citation type="journal article" date="2019" name="Nat. Ecol. Evol.">
        <title>Megaphylogeny resolves global patterns of mushroom evolution.</title>
        <authorList>
            <person name="Varga T."/>
            <person name="Krizsan K."/>
            <person name="Foldi C."/>
            <person name="Dima B."/>
            <person name="Sanchez-Garcia M."/>
            <person name="Sanchez-Ramirez S."/>
            <person name="Szollosi G.J."/>
            <person name="Szarkandi J.G."/>
            <person name="Papp V."/>
            <person name="Albert L."/>
            <person name="Andreopoulos W."/>
            <person name="Angelini C."/>
            <person name="Antonin V."/>
            <person name="Barry K.W."/>
            <person name="Bougher N.L."/>
            <person name="Buchanan P."/>
            <person name="Buyck B."/>
            <person name="Bense V."/>
            <person name="Catcheside P."/>
            <person name="Chovatia M."/>
            <person name="Cooper J."/>
            <person name="Damon W."/>
            <person name="Desjardin D."/>
            <person name="Finy P."/>
            <person name="Geml J."/>
            <person name="Haridas S."/>
            <person name="Hughes K."/>
            <person name="Justo A."/>
            <person name="Karasinski D."/>
            <person name="Kautmanova I."/>
            <person name="Kiss B."/>
            <person name="Kocsube S."/>
            <person name="Kotiranta H."/>
            <person name="LaButti K.M."/>
            <person name="Lechner B.E."/>
            <person name="Liimatainen K."/>
            <person name="Lipzen A."/>
            <person name="Lukacs Z."/>
            <person name="Mihaltcheva S."/>
            <person name="Morgado L.N."/>
            <person name="Niskanen T."/>
            <person name="Noordeloos M.E."/>
            <person name="Ohm R.A."/>
            <person name="Ortiz-Santana B."/>
            <person name="Ovrebo C."/>
            <person name="Racz N."/>
            <person name="Riley R."/>
            <person name="Savchenko A."/>
            <person name="Shiryaev A."/>
            <person name="Soop K."/>
            <person name="Spirin V."/>
            <person name="Szebenyi C."/>
            <person name="Tomsovsky M."/>
            <person name="Tulloss R.E."/>
            <person name="Uehling J."/>
            <person name="Grigoriev I.V."/>
            <person name="Vagvolgyi C."/>
            <person name="Papp T."/>
            <person name="Martin F.M."/>
            <person name="Miettinen O."/>
            <person name="Hibbett D.S."/>
            <person name="Nagy L.G."/>
        </authorList>
    </citation>
    <scope>NUCLEOTIDE SEQUENCE [LARGE SCALE GENOMIC DNA]</scope>
    <source>
        <strain evidence="3 4">CBS 962.96</strain>
    </source>
</reference>
<dbReference type="Proteomes" id="UP000297245">
    <property type="component" value="Unassembled WGS sequence"/>
</dbReference>
<name>A0A4S8L8G4_DENBC</name>
<keyword evidence="2" id="KW-0812">Transmembrane</keyword>
<evidence type="ECO:0000256" key="1">
    <source>
        <dbReference type="SAM" id="MobiDB-lite"/>
    </source>
</evidence>
<proteinExistence type="predicted"/>
<keyword evidence="2" id="KW-0472">Membrane</keyword>
<evidence type="ECO:0000313" key="3">
    <source>
        <dbReference type="EMBL" id="THU84994.1"/>
    </source>
</evidence>
<organism evidence="3 4">
    <name type="scientific">Dendrothele bispora (strain CBS 962.96)</name>
    <dbReference type="NCBI Taxonomy" id="1314807"/>
    <lineage>
        <taxon>Eukaryota</taxon>
        <taxon>Fungi</taxon>
        <taxon>Dikarya</taxon>
        <taxon>Basidiomycota</taxon>
        <taxon>Agaricomycotina</taxon>
        <taxon>Agaricomycetes</taxon>
        <taxon>Agaricomycetidae</taxon>
        <taxon>Agaricales</taxon>
        <taxon>Agaricales incertae sedis</taxon>
        <taxon>Dendrothele</taxon>
    </lineage>
</organism>
<evidence type="ECO:0000256" key="2">
    <source>
        <dbReference type="SAM" id="Phobius"/>
    </source>
</evidence>
<protein>
    <submittedName>
        <fullName evidence="3">Uncharacterized protein</fullName>
    </submittedName>
</protein>
<feature type="compositionally biased region" description="Basic and acidic residues" evidence="1">
    <location>
        <begin position="23"/>
        <end position="36"/>
    </location>
</feature>
<dbReference type="EMBL" id="ML179570">
    <property type="protein sequence ID" value="THU84994.1"/>
    <property type="molecule type" value="Genomic_DNA"/>
</dbReference>
<gene>
    <name evidence="3" type="ORF">K435DRAFT_806257</name>
</gene>
<feature type="region of interest" description="Disordered" evidence="1">
    <location>
        <begin position="13"/>
        <end position="42"/>
    </location>
</feature>
<evidence type="ECO:0000313" key="4">
    <source>
        <dbReference type="Proteomes" id="UP000297245"/>
    </source>
</evidence>
<sequence length="190" mass="21519">MIRHTAFTQWHTAFTPLRRTRNKTGDKTETSRDGHSSRSFQGLARSAGVNDGVFEFERRKSTVICLQKEKQKDETSCKKEKAPTPGIGEMLHQVWVLRCLPTTRTTIKFPPGHLQRIYQHVSRSNADRQSMVLLYNAPEKKLLGLGGLLPMSKNEGLSLFFGAAMFAVSWYPIPSVYHLSALFLKRGRLG</sequence>
<feature type="transmembrane region" description="Helical" evidence="2">
    <location>
        <begin position="159"/>
        <end position="184"/>
    </location>
</feature>
<keyword evidence="2" id="KW-1133">Transmembrane helix</keyword>
<dbReference type="AlphaFoldDB" id="A0A4S8L8G4"/>
<keyword evidence="4" id="KW-1185">Reference proteome</keyword>
<accession>A0A4S8L8G4</accession>